<dbReference type="EMBL" id="ADVL01000683">
    <property type="protein sequence ID" value="EFH10242.1"/>
    <property type="molecule type" value="Genomic_DNA"/>
</dbReference>
<name>D5RR19_9PROT</name>
<sequence length="42" mass="4266">ASAARPSPPRNAPRRDSARMCRVALSMGLPPGVAAPCSSMTA</sequence>
<dbReference type="Proteomes" id="UP000005324">
    <property type="component" value="Unassembled WGS sequence"/>
</dbReference>
<organism evidence="1 2">
    <name type="scientific">Pseudoroseomonas cervicalis ATCC 49957</name>
    <dbReference type="NCBI Taxonomy" id="525371"/>
    <lineage>
        <taxon>Bacteria</taxon>
        <taxon>Pseudomonadati</taxon>
        <taxon>Pseudomonadota</taxon>
        <taxon>Alphaproteobacteria</taxon>
        <taxon>Acetobacterales</taxon>
        <taxon>Roseomonadaceae</taxon>
        <taxon>Roseomonas</taxon>
    </lineage>
</organism>
<accession>D5RR19</accession>
<gene>
    <name evidence="1" type="ORF">HMPREF0731_3531</name>
</gene>
<feature type="non-terminal residue" evidence="1">
    <location>
        <position position="1"/>
    </location>
</feature>
<evidence type="ECO:0000313" key="2">
    <source>
        <dbReference type="Proteomes" id="UP000005324"/>
    </source>
</evidence>
<protein>
    <submittedName>
        <fullName evidence="1">Uncharacterized protein</fullName>
    </submittedName>
</protein>
<dbReference type="AlphaFoldDB" id="D5RR19"/>
<dbReference type="HOGENOM" id="CLU_3244324_0_0_5"/>
<proteinExistence type="predicted"/>
<keyword evidence="2" id="KW-1185">Reference proteome</keyword>
<comment type="caution">
    <text evidence="1">The sequence shown here is derived from an EMBL/GenBank/DDBJ whole genome shotgun (WGS) entry which is preliminary data.</text>
</comment>
<reference evidence="1 2" key="1">
    <citation type="submission" date="2010-04" db="EMBL/GenBank/DDBJ databases">
        <authorList>
            <person name="Qin X."/>
            <person name="Bachman B."/>
            <person name="Battles P."/>
            <person name="Bell A."/>
            <person name="Bess C."/>
            <person name="Bickham C."/>
            <person name="Chaboub L."/>
            <person name="Chen D."/>
            <person name="Coyle M."/>
            <person name="Deiros D.R."/>
            <person name="Dinh H."/>
            <person name="Forbes L."/>
            <person name="Fowler G."/>
            <person name="Francisco L."/>
            <person name="Fu Q."/>
            <person name="Gubbala S."/>
            <person name="Hale W."/>
            <person name="Han Y."/>
            <person name="Hemphill L."/>
            <person name="Highlander S.K."/>
            <person name="Hirani K."/>
            <person name="Hogues M."/>
            <person name="Jackson L."/>
            <person name="Jakkamsetti A."/>
            <person name="Javaid M."/>
            <person name="Jiang H."/>
            <person name="Korchina V."/>
            <person name="Kovar C."/>
            <person name="Lara F."/>
            <person name="Lee S."/>
            <person name="Mata R."/>
            <person name="Mathew T."/>
            <person name="Moen C."/>
            <person name="Morales K."/>
            <person name="Munidasa M."/>
            <person name="Nazareth L."/>
            <person name="Ngo R."/>
            <person name="Nguyen L."/>
            <person name="Okwuonu G."/>
            <person name="Ongeri F."/>
            <person name="Patil S."/>
            <person name="Petrosino J."/>
            <person name="Pham C."/>
            <person name="Pham P."/>
            <person name="Pu L.-L."/>
            <person name="Puazo M."/>
            <person name="Raj R."/>
            <person name="Reid J."/>
            <person name="Rouhana J."/>
            <person name="Saada N."/>
            <person name="Shang Y."/>
            <person name="Simmons D."/>
            <person name="Thornton R."/>
            <person name="Warren J."/>
            <person name="Weissenberger G."/>
            <person name="Zhang J."/>
            <person name="Zhang L."/>
            <person name="Zhou C."/>
            <person name="Zhu D."/>
            <person name="Muzny D."/>
            <person name="Worley K."/>
            <person name="Gibbs R."/>
        </authorList>
    </citation>
    <scope>NUCLEOTIDE SEQUENCE [LARGE SCALE GENOMIC DNA]</scope>
    <source>
        <strain evidence="1 2">ATCC 49957</strain>
    </source>
</reference>
<evidence type="ECO:0000313" key="1">
    <source>
        <dbReference type="EMBL" id="EFH10242.1"/>
    </source>
</evidence>